<comment type="caution">
    <text evidence="1">The sequence shown here is derived from an EMBL/GenBank/DDBJ whole genome shotgun (WGS) entry which is preliminary data.</text>
</comment>
<dbReference type="Proteomes" id="UP000305109">
    <property type="component" value="Unassembled WGS sequence"/>
</dbReference>
<reference evidence="1 2" key="1">
    <citation type="submission" date="2019-04" db="EMBL/GenBank/DDBJ databases">
        <title>Rhodococcus oryzae sp. nov., a novel actinomycete isolated from rhizosphere soil of rice (Oryza sativa L.).</title>
        <authorList>
            <person name="Li C."/>
        </authorList>
    </citation>
    <scope>NUCLEOTIDE SEQUENCE [LARGE SCALE GENOMIC DNA]</scope>
    <source>
        <strain evidence="1 2">NEAU-CX67</strain>
    </source>
</reference>
<accession>A0ABY2RNH9</accession>
<evidence type="ECO:0000313" key="1">
    <source>
        <dbReference type="EMBL" id="TJZ80027.1"/>
    </source>
</evidence>
<sequence length="301" mass="31809">MCIHLGPPRIIDLDAATAEPAGTYEPNQDCSTCAGTGHYHRHCYDCDGTGVLTGPIPTTITIAGGAPIVIDGQPAALAHRIPVTARCSFGPHEVVVRWSVDSKTIIDQALTAAGLDPQRIIVRNNRFHELEIPRWAAGIAAFRAIVEDGRVEKDPPLDAALEQNAMGSGLGWSALMPTAEHVATGIEASLLADYRTLLPGTLPPNRRGDVAARIGVDLDARGVPVSRALSFESMPTIRQLLVDVAESAAARGLHAVLTMDFIATGEWGPVVTLLDSGLTLVAKGATSYTIEHALLSALDRL</sequence>
<dbReference type="EMBL" id="SUMD01000002">
    <property type="protein sequence ID" value="TJZ80027.1"/>
    <property type="molecule type" value="Genomic_DNA"/>
</dbReference>
<protein>
    <submittedName>
        <fullName evidence="1">Uncharacterized protein</fullName>
    </submittedName>
</protein>
<proteinExistence type="predicted"/>
<keyword evidence="2" id="KW-1185">Reference proteome</keyword>
<name>A0ABY2RNH9_9NOCA</name>
<gene>
    <name evidence="1" type="ORF">FCG67_03815</name>
</gene>
<evidence type="ECO:0000313" key="2">
    <source>
        <dbReference type="Proteomes" id="UP000305109"/>
    </source>
</evidence>
<organism evidence="1 2">
    <name type="scientific">Rhodococcus oryzae</name>
    <dbReference type="NCBI Taxonomy" id="2571143"/>
    <lineage>
        <taxon>Bacteria</taxon>
        <taxon>Bacillati</taxon>
        <taxon>Actinomycetota</taxon>
        <taxon>Actinomycetes</taxon>
        <taxon>Mycobacteriales</taxon>
        <taxon>Nocardiaceae</taxon>
        <taxon>Rhodococcus</taxon>
    </lineage>
</organism>